<proteinExistence type="predicted"/>
<dbReference type="GO" id="GO:0016020">
    <property type="term" value="C:membrane"/>
    <property type="evidence" value="ECO:0007669"/>
    <property type="project" value="TreeGrafter"/>
</dbReference>
<dbReference type="PANTHER" id="PTHR14650:SF1">
    <property type="entry name" value="2-OXOGLUTARATE AND IRON-DEPENDENT OXYGENASE DOMAIN-CONTAINING PROTEIN 3"/>
    <property type="match status" value="1"/>
</dbReference>
<evidence type="ECO:0000256" key="5">
    <source>
        <dbReference type="ARBA" id="ARBA00023004"/>
    </source>
</evidence>
<feature type="domain" description="Fe2OG dioxygenase" evidence="7">
    <location>
        <begin position="205"/>
        <end position="306"/>
    </location>
</feature>
<keyword evidence="4" id="KW-0560">Oxidoreductase</keyword>
<keyword evidence="6" id="KW-1133">Transmembrane helix</keyword>
<dbReference type="InterPro" id="IPR039210">
    <property type="entry name" value="OGFOD3"/>
</dbReference>
<keyword evidence="9" id="KW-1185">Reference proteome</keyword>
<keyword evidence="6" id="KW-0812">Transmembrane</keyword>
<evidence type="ECO:0000256" key="4">
    <source>
        <dbReference type="ARBA" id="ARBA00023002"/>
    </source>
</evidence>
<comment type="cofactor">
    <cofactor evidence="1">
        <name>L-ascorbate</name>
        <dbReference type="ChEBI" id="CHEBI:38290"/>
    </cofactor>
</comment>
<keyword evidence="2" id="KW-0479">Metal-binding</keyword>
<dbReference type="InterPro" id="IPR005123">
    <property type="entry name" value="Oxoglu/Fe-dep_dioxygenase_dom"/>
</dbReference>
<dbReference type="GO" id="GO:0051213">
    <property type="term" value="F:dioxygenase activity"/>
    <property type="evidence" value="ECO:0007669"/>
    <property type="project" value="UniProtKB-KW"/>
</dbReference>
<evidence type="ECO:0000259" key="7">
    <source>
        <dbReference type="PROSITE" id="PS51471"/>
    </source>
</evidence>
<feature type="transmembrane region" description="Helical" evidence="6">
    <location>
        <begin position="42"/>
        <end position="63"/>
    </location>
</feature>
<dbReference type="Gene3D" id="2.60.120.620">
    <property type="entry name" value="q2cbj1_9rhob like domain"/>
    <property type="match status" value="1"/>
</dbReference>
<evidence type="ECO:0000256" key="6">
    <source>
        <dbReference type="SAM" id="Phobius"/>
    </source>
</evidence>
<dbReference type="PROSITE" id="PS51471">
    <property type="entry name" value="FE2OG_OXY"/>
    <property type="match status" value="1"/>
</dbReference>
<evidence type="ECO:0000313" key="9">
    <source>
        <dbReference type="Proteomes" id="UP001497623"/>
    </source>
</evidence>
<dbReference type="SMART" id="SM00702">
    <property type="entry name" value="P4Hc"/>
    <property type="match status" value="1"/>
</dbReference>
<dbReference type="GO" id="GO:0031418">
    <property type="term" value="F:L-ascorbic acid binding"/>
    <property type="evidence" value="ECO:0007669"/>
    <property type="project" value="InterPro"/>
</dbReference>
<evidence type="ECO:0000256" key="1">
    <source>
        <dbReference type="ARBA" id="ARBA00001961"/>
    </source>
</evidence>
<accession>A0AAV2PVW5</accession>
<protein>
    <recommendedName>
        <fullName evidence="7">Fe2OG dioxygenase domain-containing protein</fullName>
    </recommendedName>
</protein>
<feature type="non-terminal residue" evidence="8">
    <location>
        <position position="319"/>
    </location>
</feature>
<sequence length="319" mass="36091">MRVCAAKIQSLTNINSDSSTEKQDKDRANENRMRYKELSNRIYWASFVRMHLVMYIKVVILAFQKAHSVAPFLAKNSVVAYGRNFQAISKISSREMKIVNGSIAKKIGSSACTILFQRYDVSALLNIAERGLALGGSRGGASILDLHSGALSKDDAFINIYKVDGVNKVFTKEDFKIYSHIKNKIHGAISKHFGVKKSHLYLTYPTFFSRMTSAPPQTIHDEYWHAHVDKETYKSFHYTSLLYLSDYKHHFDGGRFIFIDKDANKTVEPRAGRVSAFTSGSENLHHVEKVTRGTRFAITISFTCDPKHAIKDPIIVQVM</sequence>
<dbReference type="Pfam" id="PF13640">
    <property type="entry name" value="2OG-FeII_Oxy_3"/>
    <property type="match status" value="1"/>
</dbReference>
<evidence type="ECO:0000313" key="8">
    <source>
        <dbReference type="EMBL" id="CAL4064549.1"/>
    </source>
</evidence>
<dbReference type="InterPro" id="IPR044862">
    <property type="entry name" value="Pro_4_hyd_alph_FE2OG_OXY"/>
</dbReference>
<evidence type="ECO:0000256" key="2">
    <source>
        <dbReference type="ARBA" id="ARBA00022723"/>
    </source>
</evidence>
<dbReference type="GO" id="GO:0016705">
    <property type="term" value="F:oxidoreductase activity, acting on paired donors, with incorporation or reduction of molecular oxygen"/>
    <property type="evidence" value="ECO:0007669"/>
    <property type="project" value="InterPro"/>
</dbReference>
<name>A0AAV2PVW5_MEGNR</name>
<dbReference type="AlphaFoldDB" id="A0AAV2PVW5"/>
<organism evidence="8 9">
    <name type="scientific">Meganyctiphanes norvegica</name>
    <name type="common">Northern krill</name>
    <name type="synonym">Thysanopoda norvegica</name>
    <dbReference type="NCBI Taxonomy" id="48144"/>
    <lineage>
        <taxon>Eukaryota</taxon>
        <taxon>Metazoa</taxon>
        <taxon>Ecdysozoa</taxon>
        <taxon>Arthropoda</taxon>
        <taxon>Crustacea</taxon>
        <taxon>Multicrustacea</taxon>
        <taxon>Malacostraca</taxon>
        <taxon>Eumalacostraca</taxon>
        <taxon>Eucarida</taxon>
        <taxon>Euphausiacea</taxon>
        <taxon>Euphausiidae</taxon>
        <taxon>Meganyctiphanes</taxon>
    </lineage>
</organism>
<dbReference type="EMBL" id="CAXKWB010001506">
    <property type="protein sequence ID" value="CAL4064549.1"/>
    <property type="molecule type" value="Genomic_DNA"/>
</dbReference>
<gene>
    <name evidence="8" type="ORF">MNOR_LOCUS4150</name>
</gene>
<dbReference type="PANTHER" id="PTHR14650">
    <property type="entry name" value="PROLYL HYDROXYLASE-RELATED"/>
    <property type="match status" value="1"/>
</dbReference>
<dbReference type="InterPro" id="IPR006620">
    <property type="entry name" value="Pro_4_hyd_alph"/>
</dbReference>
<reference evidence="8 9" key="1">
    <citation type="submission" date="2024-05" db="EMBL/GenBank/DDBJ databases">
        <authorList>
            <person name="Wallberg A."/>
        </authorList>
    </citation>
    <scope>NUCLEOTIDE SEQUENCE [LARGE SCALE GENOMIC DNA]</scope>
</reference>
<keyword evidence="5" id="KW-0408">Iron</keyword>
<keyword evidence="6" id="KW-0472">Membrane</keyword>
<dbReference type="GO" id="GO:0005506">
    <property type="term" value="F:iron ion binding"/>
    <property type="evidence" value="ECO:0007669"/>
    <property type="project" value="InterPro"/>
</dbReference>
<dbReference type="Proteomes" id="UP001497623">
    <property type="component" value="Unassembled WGS sequence"/>
</dbReference>
<keyword evidence="3" id="KW-0223">Dioxygenase</keyword>
<evidence type="ECO:0000256" key="3">
    <source>
        <dbReference type="ARBA" id="ARBA00022964"/>
    </source>
</evidence>
<comment type="caution">
    <text evidence="8">The sequence shown here is derived from an EMBL/GenBank/DDBJ whole genome shotgun (WGS) entry which is preliminary data.</text>
</comment>